<protein>
    <submittedName>
        <fullName evidence="1">Uncharacterized protein</fullName>
    </submittedName>
</protein>
<dbReference type="AlphaFoldDB" id="A0A2U1B4G7"/>
<comment type="caution">
    <text evidence="1">The sequence shown here is derived from an EMBL/GenBank/DDBJ whole genome shotgun (WGS) entry which is preliminary data.</text>
</comment>
<reference evidence="1 2" key="1">
    <citation type="submission" date="2018-04" db="EMBL/GenBank/DDBJ databases">
        <title>Genomic Encyclopedia of Type Strains, Phase IV (KMG-IV): sequencing the most valuable type-strain genomes for metagenomic binning, comparative biology and taxonomic classification.</title>
        <authorList>
            <person name="Goeker M."/>
        </authorList>
    </citation>
    <scope>NUCLEOTIDE SEQUENCE [LARGE SCALE GENOMIC DNA]</scope>
    <source>
        <strain evidence="1 2">DSM 14823</strain>
    </source>
</reference>
<name>A0A2U1B4G7_9BACT</name>
<dbReference type="Proteomes" id="UP000245959">
    <property type="component" value="Unassembled WGS sequence"/>
</dbReference>
<dbReference type="GeneID" id="79513931"/>
<dbReference type="EMBL" id="QEKH01000008">
    <property type="protein sequence ID" value="PVY43538.1"/>
    <property type="molecule type" value="Genomic_DNA"/>
</dbReference>
<sequence>MEYVIMLALCTVLTLAFIALFRGASKNGRRLIDLVSFDLP</sequence>
<accession>A0A2U1B4G7</accession>
<proteinExistence type="predicted"/>
<gene>
    <name evidence="1" type="ORF">C8D82_10865</name>
</gene>
<dbReference type="RefSeq" id="WP_276743934.1">
    <property type="nucleotide sequence ID" value="NZ_CAJKCJ010000101.1"/>
</dbReference>
<evidence type="ECO:0000313" key="1">
    <source>
        <dbReference type="EMBL" id="PVY43538.1"/>
    </source>
</evidence>
<keyword evidence="2" id="KW-1185">Reference proteome</keyword>
<evidence type="ECO:0000313" key="2">
    <source>
        <dbReference type="Proteomes" id="UP000245959"/>
    </source>
</evidence>
<organism evidence="1 2">
    <name type="scientific">Victivallis vadensis</name>
    <dbReference type="NCBI Taxonomy" id="172901"/>
    <lineage>
        <taxon>Bacteria</taxon>
        <taxon>Pseudomonadati</taxon>
        <taxon>Lentisphaerota</taxon>
        <taxon>Lentisphaeria</taxon>
        <taxon>Victivallales</taxon>
        <taxon>Victivallaceae</taxon>
        <taxon>Victivallis</taxon>
    </lineage>
</organism>